<dbReference type="OrthoDB" id="73567at2157"/>
<proteinExistence type="inferred from homology"/>
<dbReference type="InterPro" id="IPR013154">
    <property type="entry name" value="ADH-like_N"/>
</dbReference>
<reference evidence="7" key="1">
    <citation type="submission" date="2016-10" db="EMBL/GenBank/DDBJ databases">
        <authorList>
            <person name="Varghese N."/>
            <person name="Submissions S."/>
        </authorList>
    </citation>
    <scope>NUCLEOTIDE SEQUENCE [LARGE SCALE GENOMIC DNA]</scope>
    <source>
        <strain evidence="7">CGMCC 1.8711</strain>
    </source>
</reference>
<dbReference type="GO" id="GO:0016616">
    <property type="term" value="F:oxidoreductase activity, acting on the CH-OH group of donors, NAD or NADP as acceptor"/>
    <property type="evidence" value="ECO:0007669"/>
    <property type="project" value="UniProtKB-ARBA"/>
</dbReference>
<dbReference type="GO" id="GO:0030554">
    <property type="term" value="F:adenyl nucleotide binding"/>
    <property type="evidence" value="ECO:0007669"/>
    <property type="project" value="UniProtKB-ARBA"/>
</dbReference>
<dbReference type="EMBL" id="FOYS01000005">
    <property type="protein sequence ID" value="SFR64729.1"/>
    <property type="molecule type" value="Genomic_DNA"/>
</dbReference>
<dbReference type="RefSeq" id="WP_089882579.1">
    <property type="nucleotide sequence ID" value="NZ_FOYS01000005.1"/>
</dbReference>
<dbReference type="Gene3D" id="3.90.180.10">
    <property type="entry name" value="Medium-chain alcohol dehydrogenases, catalytic domain"/>
    <property type="match status" value="1"/>
</dbReference>
<feature type="domain" description="Enoyl reductase (ER)" evidence="5">
    <location>
        <begin position="8"/>
        <end position="342"/>
    </location>
</feature>
<organism evidence="6 7">
    <name type="scientific">Halogeometricum limi</name>
    <dbReference type="NCBI Taxonomy" id="555875"/>
    <lineage>
        <taxon>Archaea</taxon>
        <taxon>Methanobacteriati</taxon>
        <taxon>Methanobacteriota</taxon>
        <taxon>Stenosarchaea group</taxon>
        <taxon>Halobacteria</taxon>
        <taxon>Halobacteriales</taxon>
        <taxon>Haloferacaceae</taxon>
        <taxon>Halogeometricum</taxon>
    </lineage>
</organism>
<dbReference type="Pfam" id="PF08240">
    <property type="entry name" value="ADH_N"/>
    <property type="match status" value="1"/>
</dbReference>
<dbReference type="PANTHER" id="PTHR43401">
    <property type="entry name" value="L-THREONINE 3-DEHYDROGENASE"/>
    <property type="match status" value="1"/>
</dbReference>
<evidence type="ECO:0000256" key="4">
    <source>
        <dbReference type="RuleBase" id="RU361277"/>
    </source>
</evidence>
<dbReference type="SUPFAM" id="SSF50129">
    <property type="entry name" value="GroES-like"/>
    <property type="match status" value="1"/>
</dbReference>
<gene>
    <name evidence="6" type="ORF">SAMN04488124_3085</name>
</gene>
<dbReference type="InterPro" id="IPR036291">
    <property type="entry name" value="NAD(P)-bd_dom_sf"/>
</dbReference>
<evidence type="ECO:0000256" key="2">
    <source>
        <dbReference type="ARBA" id="ARBA00022833"/>
    </source>
</evidence>
<dbReference type="Gene3D" id="3.40.50.720">
    <property type="entry name" value="NAD(P)-binding Rossmann-like Domain"/>
    <property type="match status" value="1"/>
</dbReference>
<accession>A0A1I6IDN3</accession>
<dbReference type="InterPro" id="IPR020843">
    <property type="entry name" value="ER"/>
</dbReference>
<dbReference type="SUPFAM" id="SSF51735">
    <property type="entry name" value="NAD(P)-binding Rossmann-fold domains"/>
    <property type="match status" value="1"/>
</dbReference>
<dbReference type="PROSITE" id="PS00059">
    <property type="entry name" value="ADH_ZINC"/>
    <property type="match status" value="1"/>
</dbReference>
<keyword evidence="1 4" id="KW-0479">Metal-binding</keyword>
<keyword evidence="7" id="KW-1185">Reference proteome</keyword>
<dbReference type="GO" id="GO:0008270">
    <property type="term" value="F:zinc ion binding"/>
    <property type="evidence" value="ECO:0007669"/>
    <property type="project" value="InterPro"/>
</dbReference>
<evidence type="ECO:0000313" key="6">
    <source>
        <dbReference type="EMBL" id="SFR64729.1"/>
    </source>
</evidence>
<comment type="similarity">
    <text evidence="4">Belongs to the zinc-containing alcohol dehydrogenase family.</text>
</comment>
<dbReference type="Proteomes" id="UP000243250">
    <property type="component" value="Unassembled WGS sequence"/>
</dbReference>
<name>A0A1I6IDN3_9EURY</name>
<dbReference type="GO" id="GO:0043168">
    <property type="term" value="F:anion binding"/>
    <property type="evidence" value="ECO:0007669"/>
    <property type="project" value="UniProtKB-ARBA"/>
</dbReference>
<dbReference type="STRING" id="555875.SAMN04488124_3085"/>
<evidence type="ECO:0000256" key="3">
    <source>
        <dbReference type="ARBA" id="ARBA00023002"/>
    </source>
</evidence>
<dbReference type="AlphaFoldDB" id="A0A1I6IDN3"/>
<evidence type="ECO:0000259" key="5">
    <source>
        <dbReference type="SMART" id="SM00829"/>
    </source>
</evidence>
<dbReference type="Pfam" id="PF00107">
    <property type="entry name" value="ADH_zinc_N"/>
    <property type="match status" value="1"/>
</dbReference>
<evidence type="ECO:0000256" key="1">
    <source>
        <dbReference type="ARBA" id="ARBA00022723"/>
    </source>
</evidence>
<comment type="cofactor">
    <cofactor evidence="4">
        <name>Zn(2+)</name>
        <dbReference type="ChEBI" id="CHEBI:29105"/>
    </cofactor>
</comment>
<sequence length="344" mass="37146">MRGVVLPGDKEAHVTEWERSSLGTDEVRVEIGAAALCRSDMSLYNGDPLVGSKPAGEVVPGHEPAGTIVEVGDNVDHLSTGDRVAINCFAGCEHCEYCQRGEPNLCPDVEILGFDRHGGDAEELVTPASTCHLMPDEMSMGVGAISTDALGNLYSTLNECHVSGTDTVGIIGLGPMGLAGVLNADAMGAEVVAFELVDHRREKGLELGANHAVDPSSDDPGERVDAITNGRGLDVVVDCSAAQPGIEMGFDLVKKNGTFAQIGETDEVTINPSDHLIHKKVNYMGSWYFRTWEWPEIAEFIVEDIGNDRAEQIISHEYPLEEESVREAFTKFDNHETQKVIFKP</sequence>
<dbReference type="InterPro" id="IPR050129">
    <property type="entry name" value="Zn_alcohol_dh"/>
</dbReference>
<dbReference type="InterPro" id="IPR002328">
    <property type="entry name" value="ADH_Zn_CS"/>
</dbReference>
<protein>
    <submittedName>
        <fullName evidence="6">Alcohol dehydrogenase, propanol-preferring</fullName>
    </submittedName>
</protein>
<dbReference type="SMART" id="SM00829">
    <property type="entry name" value="PKS_ER"/>
    <property type="match status" value="1"/>
</dbReference>
<dbReference type="GO" id="GO:0044281">
    <property type="term" value="P:small molecule metabolic process"/>
    <property type="evidence" value="ECO:0007669"/>
    <property type="project" value="UniProtKB-ARBA"/>
</dbReference>
<dbReference type="InterPro" id="IPR011032">
    <property type="entry name" value="GroES-like_sf"/>
</dbReference>
<keyword evidence="3" id="KW-0560">Oxidoreductase</keyword>
<keyword evidence="2 4" id="KW-0862">Zinc</keyword>
<dbReference type="InterPro" id="IPR013149">
    <property type="entry name" value="ADH-like_C"/>
</dbReference>
<dbReference type="GO" id="GO:0051262">
    <property type="term" value="P:protein tetramerization"/>
    <property type="evidence" value="ECO:0007669"/>
    <property type="project" value="UniProtKB-ARBA"/>
</dbReference>
<evidence type="ECO:0000313" key="7">
    <source>
        <dbReference type="Proteomes" id="UP000243250"/>
    </source>
</evidence>
<dbReference type="PANTHER" id="PTHR43401:SF2">
    <property type="entry name" value="L-THREONINE 3-DEHYDROGENASE"/>
    <property type="match status" value="1"/>
</dbReference>